<reference evidence="10 11" key="1">
    <citation type="submission" date="2020-08" db="EMBL/GenBank/DDBJ databases">
        <title>Description of novel Flavobacterium F-408 isolate.</title>
        <authorList>
            <person name="Saticioglu I.B."/>
            <person name="Duman M."/>
            <person name="Altun S."/>
        </authorList>
    </citation>
    <scope>NUCLEOTIDE SEQUENCE [LARGE SCALE GENOMIC DNA]</scope>
    <source>
        <strain evidence="10 11">F-408</strain>
    </source>
</reference>
<dbReference type="Gene3D" id="3.90.220.10">
    <property type="entry name" value="Adenine-n6-DNA-methyltransferase Taqi, Chain A, domain 2"/>
    <property type="match status" value="1"/>
</dbReference>
<evidence type="ECO:0000256" key="1">
    <source>
        <dbReference type="ARBA" id="ARBA00011900"/>
    </source>
</evidence>
<sequence>MPLFQNSVVSKYLKNQNSTLLLQKWEAYKNHFLNLKVQEDIKSLKEEQYQGEFLEDLFVKILGYTKPASSTETKFNLTTEYKNVKDSKKADGAIIINEKVKAVIELKGTNTTDLNKIEAQAFGYKNNQPDCVYVITSNFEKIRFYIDNAIEFLEFNLFQLTQTEFELLYLCLAYDNLSKGIAKTIKDESVSQEDVITKKLYKDYSLFKRELHQNLVALNPQYEPIELFKKSQKLLDRFLFIFFAEDRNLLPTNLIFRINKEWQNLRSMRIEVSLYERYKIYFNDLNSGAKVVLPAFSQTTSNVTEEHQIFAYNGGLFKADDILDNIKIDDAVLFKHTENLSNYDFASEVDVNILGHIFENSLNELDEIKAQLEGGTIDKTKTKRKKDGVFYTPKYITKYIVENTIGKLCEEKKTELQLIDENYTTDKKRQKKTLQALIDKVEAYRSWLLQLTICDPACGSGAFLNQALDFLIAEHQYIDELKAKLFGDTFVLSDVETSILENNLFGVDLNEESVEIAKLSLWLRTAQPNRKLNDLSSNIQCGNSLIVDIAVAGDKAFNWQQSFEKVFAKGGFDVIIGNPPYGASFNNLEKNFIKDNYFSYQYKFESYLYFYEKGINILKDNGYLSFITPELFLRLEKSENIRKLLLENSNILEVKFCGENVFADVKVNSVVFTLKKQITNDDYVRIIYENDNSVAFLMKRWKEAENYILEYEVSDDINFIIENIISDTCFLGKLGDCIQGLTAYDSYRGQSQEIIKSRAYHFKEKIDDSCGKWLDGKHLNRYFLTEGDEWLKYGDWLAAPREPRFFETPRILFREIPGQNKRIQAVYTDEKSYYGHSITPFLLNNSEYDIFYILSIVNSKLISWYASQKCSNFSKKTFPKLNPKDIKEFPIKKASTEQQKPFKEKAEAMLSLNQALQKQQSKVINMLQRDYGLEKPTKKLETWYELPLQSFFAELLKAKIVLSAIQKDEVQEYFETYQKQAIATKNQIIATDKQIDVMVYELYGLSEEEIEIVENS</sequence>
<evidence type="ECO:0000256" key="6">
    <source>
        <dbReference type="ARBA" id="ARBA00023125"/>
    </source>
</evidence>
<dbReference type="EMBL" id="JACRUN010000006">
    <property type="protein sequence ID" value="MBC5835366.1"/>
    <property type="molecule type" value="Genomic_DNA"/>
</dbReference>
<keyword evidence="3" id="KW-0808">Transferase</keyword>
<proteinExistence type="predicted"/>
<dbReference type="InterPro" id="IPR029063">
    <property type="entry name" value="SAM-dependent_MTases_sf"/>
</dbReference>
<dbReference type="Pfam" id="PF12950">
    <property type="entry name" value="TaqI_C"/>
    <property type="match status" value="1"/>
</dbReference>
<evidence type="ECO:0000256" key="5">
    <source>
        <dbReference type="ARBA" id="ARBA00022747"/>
    </source>
</evidence>
<name>A0ABR7J006_9FLAO</name>
<dbReference type="GO" id="GO:0032259">
    <property type="term" value="P:methylation"/>
    <property type="evidence" value="ECO:0007669"/>
    <property type="project" value="UniProtKB-KW"/>
</dbReference>
<evidence type="ECO:0000256" key="3">
    <source>
        <dbReference type="ARBA" id="ARBA00022679"/>
    </source>
</evidence>
<dbReference type="GO" id="GO:0008168">
    <property type="term" value="F:methyltransferase activity"/>
    <property type="evidence" value="ECO:0007669"/>
    <property type="project" value="UniProtKB-KW"/>
</dbReference>
<accession>A0ABR7J006</accession>
<dbReference type="SUPFAM" id="SSF116734">
    <property type="entry name" value="DNA methylase specificity domain"/>
    <property type="match status" value="1"/>
</dbReference>
<protein>
    <recommendedName>
        <fullName evidence="1">site-specific DNA-methyltransferase (adenine-specific)</fullName>
        <ecNumber evidence="1">2.1.1.72</ecNumber>
    </recommendedName>
</protein>
<dbReference type="PANTHER" id="PTHR33841">
    <property type="entry name" value="DNA METHYLTRANSFERASE YEEA-RELATED"/>
    <property type="match status" value="1"/>
</dbReference>
<dbReference type="InterPro" id="IPR002052">
    <property type="entry name" value="DNA_methylase_N6_adenine_CS"/>
</dbReference>
<dbReference type="InterPro" id="IPR011639">
    <property type="entry name" value="MethylTrfase_TaqI-like_dom"/>
</dbReference>
<keyword evidence="2 10" id="KW-0489">Methyltransferase</keyword>
<evidence type="ECO:0000313" key="10">
    <source>
        <dbReference type="EMBL" id="MBC5835366.1"/>
    </source>
</evidence>
<keyword evidence="11" id="KW-1185">Reference proteome</keyword>
<dbReference type="InterPro" id="IPR023135">
    <property type="entry name" value="N6_DNA_MeTrfase_TaqI_C"/>
</dbReference>
<evidence type="ECO:0000256" key="7">
    <source>
        <dbReference type="ARBA" id="ARBA00047942"/>
    </source>
</evidence>
<dbReference type="PRINTS" id="PR00507">
    <property type="entry name" value="N12N6MTFRASE"/>
</dbReference>
<evidence type="ECO:0000259" key="9">
    <source>
        <dbReference type="Pfam" id="PF12950"/>
    </source>
</evidence>
<keyword evidence="6" id="KW-0238">DNA-binding</keyword>
<keyword evidence="4" id="KW-0949">S-adenosyl-L-methionine</keyword>
<feature type="domain" description="Type II methyltransferase M.TaqI-like" evidence="8">
    <location>
        <begin position="502"/>
        <end position="662"/>
    </location>
</feature>
<dbReference type="PROSITE" id="PS00092">
    <property type="entry name" value="N6_MTASE"/>
    <property type="match status" value="1"/>
</dbReference>
<evidence type="ECO:0000256" key="2">
    <source>
        <dbReference type="ARBA" id="ARBA00022603"/>
    </source>
</evidence>
<dbReference type="Gene3D" id="3.40.50.150">
    <property type="entry name" value="Vaccinia Virus protein VP39"/>
    <property type="match status" value="1"/>
</dbReference>
<dbReference type="EC" id="2.1.1.72" evidence="1"/>
<evidence type="ECO:0000313" key="11">
    <source>
        <dbReference type="Proteomes" id="UP000605990"/>
    </source>
</evidence>
<keyword evidence="5" id="KW-0680">Restriction system</keyword>
<dbReference type="SUPFAM" id="SSF53335">
    <property type="entry name" value="S-adenosyl-L-methionine-dependent methyltransferases"/>
    <property type="match status" value="1"/>
</dbReference>
<evidence type="ECO:0000256" key="4">
    <source>
        <dbReference type="ARBA" id="ARBA00022691"/>
    </source>
</evidence>
<dbReference type="InterPro" id="IPR050953">
    <property type="entry name" value="N4_N6_ade-DNA_methylase"/>
</dbReference>
<dbReference type="Pfam" id="PF07669">
    <property type="entry name" value="Eco57I"/>
    <property type="match status" value="1"/>
</dbReference>
<comment type="catalytic activity">
    <reaction evidence="7">
        <text>a 2'-deoxyadenosine in DNA + S-adenosyl-L-methionine = an N(6)-methyl-2'-deoxyadenosine in DNA + S-adenosyl-L-homocysteine + H(+)</text>
        <dbReference type="Rhea" id="RHEA:15197"/>
        <dbReference type="Rhea" id="RHEA-COMP:12418"/>
        <dbReference type="Rhea" id="RHEA-COMP:12419"/>
        <dbReference type="ChEBI" id="CHEBI:15378"/>
        <dbReference type="ChEBI" id="CHEBI:57856"/>
        <dbReference type="ChEBI" id="CHEBI:59789"/>
        <dbReference type="ChEBI" id="CHEBI:90615"/>
        <dbReference type="ChEBI" id="CHEBI:90616"/>
        <dbReference type="EC" id="2.1.1.72"/>
    </reaction>
</comment>
<dbReference type="PANTHER" id="PTHR33841:SF1">
    <property type="entry name" value="DNA METHYLTRANSFERASE A"/>
    <property type="match status" value="1"/>
</dbReference>
<dbReference type="InterPro" id="IPR025931">
    <property type="entry name" value="TaqI_C"/>
</dbReference>
<dbReference type="RefSeq" id="WP_166125791.1">
    <property type="nucleotide sequence ID" value="NZ_JAANOQ010000002.1"/>
</dbReference>
<dbReference type="Proteomes" id="UP000605990">
    <property type="component" value="Unassembled WGS sequence"/>
</dbReference>
<evidence type="ECO:0000259" key="8">
    <source>
        <dbReference type="Pfam" id="PF07669"/>
    </source>
</evidence>
<organism evidence="10 11">
    <name type="scientific">Flavobacterium bernardetii</name>
    <dbReference type="NCBI Taxonomy" id="2813823"/>
    <lineage>
        <taxon>Bacteria</taxon>
        <taxon>Pseudomonadati</taxon>
        <taxon>Bacteroidota</taxon>
        <taxon>Flavobacteriia</taxon>
        <taxon>Flavobacteriales</taxon>
        <taxon>Flavobacteriaceae</taxon>
        <taxon>Flavobacterium</taxon>
    </lineage>
</organism>
<comment type="caution">
    <text evidence="10">The sequence shown here is derived from an EMBL/GenBank/DDBJ whole genome shotgun (WGS) entry which is preliminary data.</text>
</comment>
<gene>
    <name evidence="10" type="ORF">H8R27_10775</name>
</gene>
<feature type="domain" description="TaqI-like C-terminal specificity" evidence="9">
    <location>
        <begin position="773"/>
        <end position="891"/>
    </location>
</feature>